<dbReference type="PANTHER" id="PTHR43194:SF4">
    <property type="entry name" value="AB HYDROLASE-1 DOMAIN-CONTAINING PROTEIN"/>
    <property type="match status" value="1"/>
</dbReference>
<dbReference type="InterPro" id="IPR000073">
    <property type="entry name" value="AB_hydrolase_1"/>
</dbReference>
<dbReference type="InterPro" id="IPR029058">
    <property type="entry name" value="AB_hydrolase_fold"/>
</dbReference>
<dbReference type="PANTHER" id="PTHR43194">
    <property type="entry name" value="HYDROLASE ALPHA/BETA FOLD FAMILY"/>
    <property type="match status" value="1"/>
</dbReference>
<dbReference type="GeneID" id="20351139"/>
<dbReference type="RefSeq" id="XP_009226820.1">
    <property type="nucleotide sequence ID" value="XM_009228556.1"/>
</dbReference>
<keyword evidence="5" id="KW-1185">Reference proteome</keyword>
<dbReference type="OrthoDB" id="9978720at2759"/>
<gene>
    <name evidence="4" type="primary">20351139</name>
    <name evidence="3" type="ORF">GGTG_10681</name>
</gene>
<protein>
    <recommendedName>
        <fullName evidence="2">AB hydrolase-1 domain-containing protein</fullName>
    </recommendedName>
</protein>
<dbReference type="Gene3D" id="3.40.50.1820">
    <property type="entry name" value="alpha/beta hydrolase"/>
    <property type="match status" value="1"/>
</dbReference>
<accession>J3PB07</accession>
<name>J3PB07_GAET3</name>
<sequence length="376" mass="40454">MMRLLALATATVLSLTVAASDGEEPYIRTFFYAGGEYVDDGSGGNVFRGQMYVEKLVPAGGVIQTRPVVLIHGQAQTGSNFLNKPDGGRGWASQFVRQGYEVYVVDQTLRARSAWQPGYGAASPSTYPAEMLQRRFTAPARYGLWPQSANHTQWPGAGVMGDPVFDAFYASNVQFVANATLQQSTMAAAGAALLDRVGRPAVLVGHSQGGALPLLLADARPSLAAGLVLLEPAGPPFREAVFGDRPARPYGVADVPLAYDPPVSDPAVDLVREERPARDGDGASSVRCVLQAEHDPAPRRLANLADKGILIVTGEASYHMQYDYCTAAFLRQAGCGRTEHVELGERGIHGNGHMFFMERNSDQIQALVHDWIQRLG</sequence>
<evidence type="ECO:0000313" key="5">
    <source>
        <dbReference type="Proteomes" id="UP000006039"/>
    </source>
</evidence>
<keyword evidence="1" id="KW-0732">Signal</keyword>
<dbReference type="Proteomes" id="UP000006039">
    <property type="component" value="Unassembled WGS sequence"/>
</dbReference>
<reference evidence="5" key="1">
    <citation type="submission" date="2010-07" db="EMBL/GenBank/DDBJ databases">
        <title>The genome sequence of Gaeumannomyces graminis var. tritici strain R3-111a-1.</title>
        <authorList>
            <consortium name="The Broad Institute Genome Sequencing Platform"/>
            <person name="Ma L.-J."/>
            <person name="Dead R."/>
            <person name="Young S."/>
            <person name="Zeng Q."/>
            <person name="Koehrsen M."/>
            <person name="Alvarado L."/>
            <person name="Berlin A."/>
            <person name="Chapman S.B."/>
            <person name="Chen Z."/>
            <person name="Freedman E."/>
            <person name="Gellesch M."/>
            <person name="Goldberg J."/>
            <person name="Griggs A."/>
            <person name="Gujja S."/>
            <person name="Heilman E.R."/>
            <person name="Heiman D."/>
            <person name="Hepburn T."/>
            <person name="Howarth C."/>
            <person name="Jen D."/>
            <person name="Larson L."/>
            <person name="Mehta T."/>
            <person name="Neiman D."/>
            <person name="Pearson M."/>
            <person name="Roberts A."/>
            <person name="Saif S."/>
            <person name="Shea T."/>
            <person name="Shenoy N."/>
            <person name="Sisk P."/>
            <person name="Stolte C."/>
            <person name="Sykes S."/>
            <person name="Walk T."/>
            <person name="White J."/>
            <person name="Yandava C."/>
            <person name="Haas B."/>
            <person name="Nusbaum C."/>
            <person name="Birren B."/>
        </authorList>
    </citation>
    <scope>NUCLEOTIDE SEQUENCE [LARGE SCALE GENOMIC DNA]</scope>
    <source>
        <strain evidence="5">R3-111a-1</strain>
    </source>
</reference>
<dbReference type="Pfam" id="PF12697">
    <property type="entry name" value="Abhydrolase_6"/>
    <property type="match status" value="1"/>
</dbReference>
<dbReference type="EnsemblFungi" id="EJT71423">
    <property type="protein sequence ID" value="EJT71423"/>
    <property type="gene ID" value="GGTG_10681"/>
</dbReference>
<feature type="chain" id="PRO_5015095183" description="AB hydrolase-1 domain-containing protein" evidence="1">
    <location>
        <begin position="23"/>
        <end position="376"/>
    </location>
</feature>
<feature type="signal peptide" evidence="1">
    <location>
        <begin position="1"/>
        <end position="22"/>
    </location>
</feature>
<proteinExistence type="predicted"/>
<organism evidence="3">
    <name type="scientific">Gaeumannomyces tritici (strain R3-111a-1)</name>
    <name type="common">Wheat and barley take-all root rot fungus</name>
    <name type="synonym">Gaeumannomyces graminis var. tritici</name>
    <dbReference type="NCBI Taxonomy" id="644352"/>
    <lineage>
        <taxon>Eukaryota</taxon>
        <taxon>Fungi</taxon>
        <taxon>Dikarya</taxon>
        <taxon>Ascomycota</taxon>
        <taxon>Pezizomycotina</taxon>
        <taxon>Sordariomycetes</taxon>
        <taxon>Sordariomycetidae</taxon>
        <taxon>Magnaporthales</taxon>
        <taxon>Magnaporthaceae</taxon>
        <taxon>Gaeumannomyces</taxon>
    </lineage>
</organism>
<dbReference type="SUPFAM" id="SSF53474">
    <property type="entry name" value="alpha/beta-Hydrolases"/>
    <property type="match status" value="1"/>
</dbReference>
<dbReference type="HOGENOM" id="CLU_038297_1_0_1"/>
<dbReference type="EMBL" id="GL385400">
    <property type="protein sequence ID" value="EJT71423.1"/>
    <property type="molecule type" value="Genomic_DNA"/>
</dbReference>
<dbReference type="InterPro" id="IPR050228">
    <property type="entry name" value="Carboxylesterase_BioH"/>
</dbReference>
<reference evidence="4" key="4">
    <citation type="journal article" date="2015" name="G3 (Bethesda)">
        <title>Genome sequences of three phytopathogenic species of the Magnaporthaceae family of fungi.</title>
        <authorList>
            <person name="Okagaki L.H."/>
            <person name="Nunes C.C."/>
            <person name="Sailsbery J."/>
            <person name="Clay B."/>
            <person name="Brown D."/>
            <person name="John T."/>
            <person name="Oh Y."/>
            <person name="Young N."/>
            <person name="Fitzgerald M."/>
            <person name="Haas B.J."/>
            <person name="Zeng Q."/>
            <person name="Young S."/>
            <person name="Adiconis X."/>
            <person name="Fan L."/>
            <person name="Levin J.Z."/>
            <person name="Mitchell T.K."/>
            <person name="Okubara P.A."/>
            <person name="Farman M.L."/>
            <person name="Kohn L.M."/>
            <person name="Birren B."/>
            <person name="Ma L.-J."/>
            <person name="Dean R.A."/>
        </authorList>
    </citation>
    <scope>NUCLEOTIDE SEQUENCE</scope>
    <source>
        <strain evidence="4">R3-111a-1</strain>
    </source>
</reference>
<dbReference type="CDD" id="cd12809">
    <property type="entry name" value="Esterase_713_like-2"/>
    <property type="match status" value="1"/>
</dbReference>
<reference evidence="4" key="5">
    <citation type="submission" date="2018-04" db="UniProtKB">
        <authorList>
            <consortium name="EnsemblFungi"/>
        </authorList>
    </citation>
    <scope>IDENTIFICATION</scope>
    <source>
        <strain evidence="4">R3-111a-1</strain>
    </source>
</reference>
<reference evidence="3" key="3">
    <citation type="submission" date="2010-09" db="EMBL/GenBank/DDBJ databases">
        <title>Annotation of Gaeumannomyces graminis var. tritici R3-111a-1.</title>
        <authorList>
            <consortium name="The Broad Institute Genome Sequencing Platform"/>
            <person name="Ma L.-J."/>
            <person name="Dead R."/>
            <person name="Young S.K."/>
            <person name="Zeng Q."/>
            <person name="Gargeya S."/>
            <person name="Fitzgerald M."/>
            <person name="Haas B."/>
            <person name="Abouelleil A."/>
            <person name="Alvarado L."/>
            <person name="Arachchi H.M."/>
            <person name="Berlin A."/>
            <person name="Brown A."/>
            <person name="Chapman S.B."/>
            <person name="Chen Z."/>
            <person name="Dunbar C."/>
            <person name="Freedman E."/>
            <person name="Gearin G."/>
            <person name="Gellesch M."/>
            <person name="Goldberg J."/>
            <person name="Griggs A."/>
            <person name="Gujja S."/>
            <person name="Heiman D."/>
            <person name="Howarth C."/>
            <person name="Larson L."/>
            <person name="Lui A."/>
            <person name="MacDonald P.J.P."/>
            <person name="Mehta T."/>
            <person name="Montmayeur A."/>
            <person name="Murphy C."/>
            <person name="Neiman D."/>
            <person name="Pearson M."/>
            <person name="Priest M."/>
            <person name="Roberts A."/>
            <person name="Saif S."/>
            <person name="Shea T."/>
            <person name="Shenoy N."/>
            <person name="Sisk P."/>
            <person name="Stolte C."/>
            <person name="Sykes S."/>
            <person name="Yandava C."/>
            <person name="Wortman J."/>
            <person name="Nusbaum C."/>
            <person name="Birren B."/>
        </authorList>
    </citation>
    <scope>NUCLEOTIDE SEQUENCE</scope>
    <source>
        <strain evidence="3">R3-111a-1</strain>
    </source>
</reference>
<evidence type="ECO:0000313" key="4">
    <source>
        <dbReference type="EnsemblFungi" id="EJT71423"/>
    </source>
</evidence>
<evidence type="ECO:0000259" key="2">
    <source>
        <dbReference type="Pfam" id="PF12697"/>
    </source>
</evidence>
<evidence type="ECO:0000256" key="1">
    <source>
        <dbReference type="SAM" id="SignalP"/>
    </source>
</evidence>
<feature type="domain" description="AB hydrolase-1" evidence="2">
    <location>
        <begin position="68"/>
        <end position="362"/>
    </location>
</feature>
<reference evidence="3" key="2">
    <citation type="submission" date="2010-07" db="EMBL/GenBank/DDBJ databases">
        <authorList>
            <consortium name="The Broad Institute Genome Sequencing Platform"/>
            <consortium name="Broad Institute Genome Sequencing Center for Infectious Disease"/>
            <person name="Ma L.-J."/>
            <person name="Dead R."/>
            <person name="Young S."/>
            <person name="Zeng Q."/>
            <person name="Koehrsen M."/>
            <person name="Alvarado L."/>
            <person name="Berlin A."/>
            <person name="Chapman S.B."/>
            <person name="Chen Z."/>
            <person name="Freedman E."/>
            <person name="Gellesch M."/>
            <person name="Goldberg J."/>
            <person name="Griggs A."/>
            <person name="Gujja S."/>
            <person name="Heilman E.R."/>
            <person name="Heiman D."/>
            <person name="Hepburn T."/>
            <person name="Howarth C."/>
            <person name="Jen D."/>
            <person name="Larson L."/>
            <person name="Mehta T."/>
            <person name="Neiman D."/>
            <person name="Pearson M."/>
            <person name="Roberts A."/>
            <person name="Saif S."/>
            <person name="Shea T."/>
            <person name="Shenoy N."/>
            <person name="Sisk P."/>
            <person name="Stolte C."/>
            <person name="Sykes S."/>
            <person name="Walk T."/>
            <person name="White J."/>
            <person name="Yandava C."/>
            <person name="Haas B."/>
            <person name="Nusbaum C."/>
            <person name="Birren B."/>
        </authorList>
    </citation>
    <scope>NUCLEOTIDE SEQUENCE</scope>
    <source>
        <strain evidence="3">R3-111a-1</strain>
    </source>
</reference>
<dbReference type="AlphaFoldDB" id="J3PB07"/>
<dbReference type="VEuPathDB" id="FungiDB:GGTG_10681"/>
<dbReference type="eggNOG" id="ENOG502REH0">
    <property type="taxonomic scope" value="Eukaryota"/>
</dbReference>
<dbReference type="STRING" id="644352.J3PB07"/>
<evidence type="ECO:0000313" key="3">
    <source>
        <dbReference type="EMBL" id="EJT71423.1"/>
    </source>
</evidence>